<evidence type="ECO:0000313" key="1">
    <source>
        <dbReference type="EMBL" id="CAK9035284.1"/>
    </source>
</evidence>
<gene>
    <name evidence="1" type="ORF">SCF082_LOCUS21227</name>
</gene>
<comment type="caution">
    <text evidence="1">The sequence shown here is derived from an EMBL/GenBank/DDBJ whole genome shotgun (WGS) entry which is preliminary data.</text>
</comment>
<evidence type="ECO:0000313" key="2">
    <source>
        <dbReference type="Proteomes" id="UP001642464"/>
    </source>
</evidence>
<name>A0ABP0L9K5_9DINO</name>
<organism evidence="1 2">
    <name type="scientific">Durusdinium trenchii</name>
    <dbReference type="NCBI Taxonomy" id="1381693"/>
    <lineage>
        <taxon>Eukaryota</taxon>
        <taxon>Sar</taxon>
        <taxon>Alveolata</taxon>
        <taxon>Dinophyceae</taxon>
        <taxon>Suessiales</taxon>
        <taxon>Symbiodiniaceae</taxon>
        <taxon>Durusdinium</taxon>
    </lineage>
</organism>
<proteinExistence type="predicted"/>
<protein>
    <submittedName>
        <fullName evidence="1">Uncharacterized protein</fullName>
    </submittedName>
</protein>
<dbReference type="EMBL" id="CAXAMM010015003">
    <property type="protein sequence ID" value="CAK9035284.1"/>
    <property type="molecule type" value="Genomic_DNA"/>
</dbReference>
<dbReference type="Proteomes" id="UP001642464">
    <property type="component" value="Unassembled WGS sequence"/>
</dbReference>
<accession>A0ABP0L9K5</accession>
<reference evidence="1 2" key="1">
    <citation type="submission" date="2024-02" db="EMBL/GenBank/DDBJ databases">
        <authorList>
            <person name="Chen Y."/>
            <person name="Shah S."/>
            <person name="Dougan E. K."/>
            <person name="Thang M."/>
            <person name="Chan C."/>
        </authorList>
    </citation>
    <scope>NUCLEOTIDE SEQUENCE [LARGE SCALE GENOMIC DNA]</scope>
</reference>
<sequence length="173" mass="19464">MGAVSSGLTDGFRGNCCVQRRPPVRCFNPHLNLQLLKLEHSGARIEEVWLVRPERGIQAPLSPNLSMEPMESRLAIVYNISEGDASEGSSIKPLRLDWHPDGLAFMQGGLSKNCVSMKVPSEPLSLEVLMQHLQSIEKKAYDPQTFNSKDFCEYLYGLVEGKEERSIKQDDFR</sequence>
<keyword evidence="2" id="KW-1185">Reference proteome</keyword>